<protein>
    <recommendedName>
        <fullName evidence="11 12">Elongation factor 4</fullName>
        <shortName evidence="12">EF-4</shortName>
        <ecNumber evidence="11 12">3.6.5.n1</ecNumber>
    </recommendedName>
    <alternativeName>
        <fullName evidence="12">Ribosomal back-translocase LepA</fullName>
    </alternativeName>
</protein>
<dbReference type="SUPFAM" id="SSF52540">
    <property type="entry name" value="P-loop containing nucleoside triphosphate hydrolases"/>
    <property type="match status" value="1"/>
</dbReference>
<dbReference type="PANTHER" id="PTHR43512">
    <property type="entry name" value="TRANSLATION FACTOR GUF1-RELATED"/>
    <property type="match status" value="1"/>
</dbReference>
<keyword evidence="3 12" id="KW-0547">Nucleotide-binding</keyword>
<dbReference type="NCBIfam" id="TIGR01393">
    <property type="entry name" value="lepA"/>
    <property type="match status" value="1"/>
</dbReference>
<dbReference type="Gene3D" id="3.30.70.870">
    <property type="entry name" value="Elongation Factor G (Translational Gtpase), domain 3"/>
    <property type="match status" value="1"/>
</dbReference>
<feature type="binding site" evidence="12">
    <location>
        <begin position="128"/>
        <end position="131"/>
    </location>
    <ligand>
        <name>GTP</name>
        <dbReference type="ChEBI" id="CHEBI:37565"/>
    </ligand>
</feature>
<dbReference type="InterPro" id="IPR009000">
    <property type="entry name" value="Transl_B-barrel_sf"/>
</dbReference>
<dbReference type="InterPro" id="IPR004161">
    <property type="entry name" value="EFTu-like_2"/>
</dbReference>
<dbReference type="EMBL" id="LR214970">
    <property type="protein sequence ID" value="VEU60790.1"/>
    <property type="molecule type" value="Genomic_DNA"/>
</dbReference>
<dbReference type="InterPro" id="IPR005225">
    <property type="entry name" value="Small_GTP-bd"/>
</dbReference>
<evidence type="ECO:0000256" key="9">
    <source>
        <dbReference type="ARBA" id="ARBA00057626"/>
    </source>
</evidence>
<proteinExistence type="inferred from homology"/>
<feature type="domain" description="Tr-type G" evidence="13">
    <location>
        <begin position="4"/>
        <end position="181"/>
    </location>
</feature>
<dbReference type="PROSITE" id="PS00301">
    <property type="entry name" value="G_TR_1"/>
    <property type="match status" value="1"/>
</dbReference>
<comment type="similarity">
    <text evidence="1 12">Belongs to the TRAFAC class translation factor GTPase superfamily. Classic translation factor GTPase family. LepA subfamily.</text>
</comment>
<comment type="function">
    <text evidence="9 12">Required for accurate and efficient protein synthesis under certain stress conditions. May act as a fidelity factor of the translation reaction, by catalyzing a one-codon backward translocation of tRNAs on improperly translocated ribosomes. Back-translocation proceeds from a post-translocation (POST) complex to a pre-translocation (PRE) complex, thus giving elongation factor G a second chance to translocate the tRNAs correctly. Binds to ribosomes in a GTP-dependent manner.</text>
</comment>
<dbReference type="CDD" id="cd01890">
    <property type="entry name" value="LepA"/>
    <property type="match status" value="1"/>
</dbReference>
<evidence type="ECO:0000256" key="7">
    <source>
        <dbReference type="ARBA" id="ARBA00023136"/>
    </source>
</evidence>
<dbReference type="InterPro" id="IPR038363">
    <property type="entry name" value="LepA_C_sf"/>
</dbReference>
<accession>A0A449A9D0</accession>
<comment type="catalytic activity">
    <reaction evidence="8 12">
        <text>GTP + H2O = GDP + phosphate + H(+)</text>
        <dbReference type="Rhea" id="RHEA:19669"/>
        <dbReference type="ChEBI" id="CHEBI:15377"/>
        <dbReference type="ChEBI" id="CHEBI:15378"/>
        <dbReference type="ChEBI" id="CHEBI:37565"/>
        <dbReference type="ChEBI" id="CHEBI:43474"/>
        <dbReference type="ChEBI" id="CHEBI:58189"/>
        <dbReference type="EC" id="3.6.5.n1"/>
    </reaction>
</comment>
<name>A0A449A9D0_9BACT</name>
<dbReference type="SMART" id="SM00838">
    <property type="entry name" value="EFG_C"/>
    <property type="match status" value="1"/>
</dbReference>
<dbReference type="FunFam" id="3.30.70.240:FF:000007">
    <property type="entry name" value="Translation factor GUF1, mitochondrial"/>
    <property type="match status" value="1"/>
</dbReference>
<dbReference type="FunFam" id="3.30.70.870:FF:000004">
    <property type="entry name" value="Translation factor GUF1, mitochondrial"/>
    <property type="match status" value="1"/>
</dbReference>
<evidence type="ECO:0000256" key="11">
    <source>
        <dbReference type="ARBA" id="ARBA00066744"/>
    </source>
</evidence>
<dbReference type="AlphaFoldDB" id="A0A449A9D0"/>
<dbReference type="SUPFAM" id="SSF54980">
    <property type="entry name" value="EF-G C-terminal domain-like"/>
    <property type="match status" value="2"/>
</dbReference>
<evidence type="ECO:0000256" key="12">
    <source>
        <dbReference type="HAMAP-Rule" id="MF_00071"/>
    </source>
</evidence>
<comment type="similarity">
    <text evidence="10">Belongs to the GTP-binding elongation factor family. LepA subfamily.</text>
</comment>
<organism evidence="14 15">
    <name type="scientific">Mycoplasmopsis bovigenitalium</name>
    <dbReference type="NCBI Taxonomy" id="2112"/>
    <lineage>
        <taxon>Bacteria</taxon>
        <taxon>Bacillati</taxon>
        <taxon>Mycoplasmatota</taxon>
        <taxon>Mycoplasmoidales</taxon>
        <taxon>Metamycoplasmataceae</taxon>
        <taxon>Mycoplasmopsis</taxon>
    </lineage>
</organism>
<dbReference type="Pfam" id="PF06421">
    <property type="entry name" value="LepA_C"/>
    <property type="match status" value="1"/>
</dbReference>
<dbReference type="GO" id="GO:0003924">
    <property type="term" value="F:GTPase activity"/>
    <property type="evidence" value="ECO:0007669"/>
    <property type="project" value="UniProtKB-UniRule"/>
</dbReference>
<dbReference type="Pfam" id="PF00679">
    <property type="entry name" value="EFG_C"/>
    <property type="match status" value="1"/>
</dbReference>
<dbReference type="InterPro" id="IPR013842">
    <property type="entry name" value="LepA_CTD"/>
</dbReference>
<comment type="subcellular location">
    <subcellularLocation>
        <location evidence="12">Cell membrane</location>
        <topology evidence="12">Peripheral membrane protein</topology>
        <orientation evidence="12">Cytoplasmic side</orientation>
    </subcellularLocation>
</comment>
<dbReference type="FunFam" id="3.30.70.2570:FF:000001">
    <property type="entry name" value="Translation factor GUF1, mitochondrial"/>
    <property type="match status" value="1"/>
</dbReference>
<dbReference type="InterPro" id="IPR035654">
    <property type="entry name" value="LepA_IV"/>
</dbReference>
<dbReference type="InterPro" id="IPR000640">
    <property type="entry name" value="EFG_V-like"/>
</dbReference>
<evidence type="ECO:0000256" key="3">
    <source>
        <dbReference type="ARBA" id="ARBA00022741"/>
    </source>
</evidence>
<evidence type="ECO:0000256" key="8">
    <source>
        <dbReference type="ARBA" id="ARBA00050293"/>
    </source>
</evidence>
<dbReference type="InterPro" id="IPR027417">
    <property type="entry name" value="P-loop_NTPase"/>
</dbReference>
<evidence type="ECO:0000256" key="6">
    <source>
        <dbReference type="ARBA" id="ARBA00023134"/>
    </source>
</evidence>
<dbReference type="PROSITE" id="PS51722">
    <property type="entry name" value="G_TR_2"/>
    <property type="match status" value="1"/>
</dbReference>
<keyword evidence="5 12" id="KW-0648">Protein biosynthesis</keyword>
<dbReference type="RefSeq" id="WP_129687688.1">
    <property type="nucleotide sequence ID" value="NZ_LR214970.1"/>
</dbReference>
<dbReference type="HAMAP" id="MF_00071">
    <property type="entry name" value="LepA"/>
    <property type="match status" value="1"/>
</dbReference>
<dbReference type="GO" id="GO:0003746">
    <property type="term" value="F:translation elongation factor activity"/>
    <property type="evidence" value="ECO:0007669"/>
    <property type="project" value="UniProtKB-UniRule"/>
</dbReference>
<dbReference type="EC" id="3.6.5.n1" evidence="11 12"/>
<keyword evidence="6 12" id="KW-0342">GTP-binding</keyword>
<dbReference type="InterPro" id="IPR035647">
    <property type="entry name" value="EFG_III/V"/>
</dbReference>
<evidence type="ECO:0000256" key="4">
    <source>
        <dbReference type="ARBA" id="ARBA00022801"/>
    </source>
</evidence>
<dbReference type="FunFam" id="3.40.50.300:FF:000078">
    <property type="entry name" value="Elongation factor 4"/>
    <property type="match status" value="1"/>
</dbReference>
<dbReference type="GO" id="GO:0045727">
    <property type="term" value="P:positive regulation of translation"/>
    <property type="evidence" value="ECO:0007669"/>
    <property type="project" value="UniProtKB-UniRule"/>
</dbReference>
<sequence length="597" mass="67546">MDKSKIRNFAIIAHIDHGKSTLADRILELTQTVAKRDLEEQILDTMDLERERGITIKLNAVQIKYKDYIFHLIDTPGHVDFTYEVSRSLAATEGALLIVDATQGIEAQTLANVYLAIENNLTIIPIINKIDLPSADIERTKEEIERVIGLDCSNAVAISAKTGLNIEQVLEAIEKYIPAPIEADDNKPLQALIFDSYFDEYRGVVMLVRIVQGQLKKNDKIQFMSNGKLNQVSELGVKSPWEVKKDVLRAGELGWVAATIRDAREVSVGDTITLAEMPAEKPLPGYKKKQPVVFTGFYPIDTRDYMELKESLEKISLSDSSISWEQETSKALGFGFRVGFLGMLHMEILQERLNREYAISVIATSPSVEYKVYKTDGTLEMISNPSLLPDKTYIDRIEEPYIFATIIVPDNFIGNVMDLCQNKRGVYKDMESLDGNRSKITYEMPLAEIVVDFFDRLKSSTKGYASFEYDLFGYKETDLVKVDVLLNGDKIDAFTIITHRDNAYPRARELCQKLKEAIPRQNFEVPVQAAIGGKIIARETIKAYRKDVTAKLYGGDVTRRQKLLKKQKEGKKRMKMLGSVEVPQEAFLKILKTNIEN</sequence>
<reference evidence="14 15" key="1">
    <citation type="submission" date="2019-01" db="EMBL/GenBank/DDBJ databases">
        <authorList>
            <consortium name="Pathogen Informatics"/>
        </authorList>
    </citation>
    <scope>NUCLEOTIDE SEQUENCE [LARGE SCALE GENOMIC DNA]</scope>
    <source>
        <strain evidence="14 15">NCTC10122</strain>
    </source>
</reference>
<dbReference type="PRINTS" id="PR00315">
    <property type="entry name" value="ELONGATNFCT"/>
</dbReference>
<evidence type="ECO:0000259" key="13">
    <source>
        <dbReference type="PROSITE" id="PS51722"/>
    </source>
</evidence>
<dbReference type="InterPro" id="IPR000795">
    <property type="entry name" value="T_Tr_GTP-bd_dom"/>
</dbReference>
<dbReference type="Gene3D" id="2.40.30.10">
    <property type="entry name" value="Translation factors"/>
    <property type="match status" value="1"/>
</dbReference>
<dbReference type="InterPro" id="IPR006297">
    <property type="entry name" value="EF-4"/>
</dbReference>
<dbReference type="Gene3D" id="3.30.70.240">
    <property type="match status" value="1"/>
</dbReference>
<dbReference type="Proteomes" id="UP000290942">
    <property type="component" value="Chromosome"/>
</dbReference>
<keyword evidence="2 12" id="KW-1003">Cell membrane</keyword>
<dbReference type="CDD" id="cd03699">
    <property type="entry name" value="EF4_II"/>
    <property type="match status" value="1"/>
</dbReference>
<evidence type="ECO:0000313" key="14">
    <source>
        <dbReference type="EMBL" id="VEU60790.1"/>
    </source>
</evidence>
<dbReference type="Gene3D" id="3.40.50.300">
    <property type="entry name" value="P-loop containing nucleotide triphosphate hydrolases"/>
    <property type="match status" value="1"/>
</dbReference>
<dbReference type="CDD" id="cd16260">
    <property type="entry name" value="EF4_III"/>
    <property type="match status" value="1"/>
</dbReference>
<evidence type="ECO:0000313" key="15">
    <source>
        <dbReference type="Proteomes" id="UP000290942"/>
    </source>
</evidence>
<evidence type="ECO:0000256" key="10">
    <source>
        <dbReference type="ARBA" id="ARBA00061052"/>
    </source>
</evidence>
<evidence type="ECO:0000256" key="5">
    <source>
        <dbReference type="ARBA" id="ARBA00022917"/>
    </source>
</evidence>
<dbReference type="PANTHER" id="PTHR43512:SF4">
    <property type="entry name" value="TRANSLATION FACTOR GUF1 HOMOLOG, CHLOROPLASTIC"/>
    <property type="match status" value="1"/>
</dbReference>
<dbReference type="Pfam" id="PF00009">
    <property type="entry name" value="GTP_EFTU"/>
    <property type="match status" value="1"/>
</dbReference>
<dbReference type="NCBIfam" id="TIGR00231">
    <property type="entry name" value="small_GTP"/>
    <property type="match status" value="1"/>
</dbReference>
<dbReference type="GO" id="GO:0043022">
    <property type="term" value="F:ribosome binding"/>
    <property type="evidence" value="ECO:0007669"/>
    <property type="project" value="UniProtKB-UniRule"/>
</dbReference>
<dbReference type="SUPFAM" id="SSF50447">
    <property type="entry name" value="Translation proteins"/>
    <property type="match status" value="1"/>
</dbReference>
<dbReference type="FunFam" id="2.40.30.10:FF:000015">
    <property type="entry name" value="Translation factor GUF1, mitochondrial"/>
    <property type="match status" value="1"/>
</dbReference>
<gene>
    <name evidence="12 14" type="primary">lepA</name>
    <name evidence="14" type="ORF">NCTC10122_00392</name>
</gene>
<feature type="binding site" evidence="12">
    <location>
        <begin position="16"/>
        <end position="21"/>
    </location>
    <ligand>
        <name>GTP</name>
        <dbReference type="ChEBI" id="CHEBI:37565"/>
    </ligand>
</feature>
<keyword evidence="4 12" id="KW-0378">Hydrolase</keyword>
<dbReference type="CDD" id="cd03709">
    <property type="entry name" value="lepA_C"/>
    <property type="match status" value="1"/>
</dbReference>
<dbReference type="InterPro" id="IPR031157">
    <property type="entry name" value="G_TR_CS"/>
</dbReference>
<evidence type="ECO:0000256" key="1">
    <source>
        <dbReference type="ARBA" id="ARBA00005454"/>
    </source>
</evidence>
<keyword evidence="7 12" id="KW-0472">Membrane</keyword>
<dbReference type="GO" id="GO:0005525">
    <property type="term" value="F:GTP binding"/>
    <property type="evidence" value="ECO:0007669"/>
    <property type="project" value="UniProtKB-UniRule"/>
</dbReference>
<dbReference type="Pfam" id="PF03144">
    <property type="entry name" value="GTP_EFTU_D2"/>
    <property type="match status" value="1"/>
</dbReference>
<dbReference type="GO" id="GO:0005886">
    <property type="term" value="C:plasma membrane"/>
    <property type="evidence" value="ECO:0007669"/>
    <property type="project" value="UniProtKB-SubCell"/>
</dbReference>
<evidence type="ECO:0000256" key="2">
    <source>
        <dbReference type="ARBA" id="ARBA00022475"/>
    </source>
</evidence>
<dbReference type="Gene3D" id="3.30.70.2570">
    <property type="entry name" value="Elongation factor 4, C-terminal domain"/>
    <property type="match status" value="1"/>
</dbReference>